<comment type="similarity">
    <text evidence="1 7">Belongs to the endoribonuclease YbeY family.</text>
</comment>
<dbReference type="Proteomes" id="UP000005551">
    <property type="component" value="Unassembled WGS sequence"/>
</dbReference>
<evidence type="ECO:0000256" key="3">
    <source>
        <dbReference type="ARBA" id="ARBA00022723"/>
    </source>
</evidence>
<keyword evidence="7" id="KW-0698">rRNA processing</keyword>
<dbReference type="Pfam" id="PF02130">
    <property type="entry name" value="YbeY"/>
    <property type="match status" value="1"/>
</dbReference>
<dbReference type="EC" id="3.1.-.-" evidence="7"/>
<dbReference type="RefSeq" id="WP_009054279.1">
    <property type="nucleotide sequence ID" value="NZ_AJYA01000016.1"/>
</dbReference>
<feature type="binding site" evidence="7">
    <location>
        <position position="110"/>
    </location>
    <ligand>
        <name>Zn(2+)</name>
        <dbReference type="ChEBI" id="CHEBI:29105"/>
        <note>catalytic</note>
    </ligand>
</feature>
<dbReference type="OrthoDB" id="9811984at2"/>
<comment type="subcellular location">
    <subcellularLocation>
        <location evidence="7">Cytoplasm</location>
    </subcellularLocation>
</comment>
<dbReference type="NCBIfam" id="TIGR00043">
    <property type="entry name" value="rRNA maturation RNase YbeY"/>
    <property type="match status" value="1"/>
</dbReference>
<keyword evidence="7" id="KW-0963">Cytoplasm</keyword>
<dbReference type="InterPro" id="IPR023091">
    <property type="entry name" value="MetalPrtase_cat_dom_sf_prd"/>
</dbReference>
<dbReference type="PANTHER" id="PTHR46986:SF1">
    <property type="entry name" value="ENDORIBONUCLEASE YBEY, CHLOROPLASTIC"/>
    <property type="match status" value="1"/>
</dbReference>
<feature type="binding site" evidence="7">
    <location>
        <position position="114"/>
    </location>
    <ligand>
        <name>Zn(2+)</name>
        <dbReference type="ChEBI" id="CHEBI:29105"/>
        <note>catalytic</note>
    </ligand>
</feature>
<dbReference type="PROSITE" id="PS01306">
    <property type="entry name" value="UPF0054"/>
    <property type="match status" value="1"/>
</dbReference>
<evidence type="ECO:0000256" key="5">
    <source>
        <dbReference type="ARBA" id="ARBA00022801"/>
    </source>
</evidence>
<reference evidence="8 9" key="1">
    <citation type="submission" date="2012-05" db="EMBL/GenBank/DDBJ databases">
        <title>Genome sequence of Nitritalea halalkaliphila LW7.</title>
        <authorList>
            <person name="Jangir P.K."/>
            <person name="Singh A."/>
            <person name="Shivaji S."/>
            <person name="Sharma R."/>
        </authorList>
    </citation>
    <scope>NUCLEOTIDE SEQUENCE [LARGE SCALE GENOMIC DNA]</scope>
    <source>
        <strain evidence="8 9">LW7</strain>
    </source>
</reference>
<proteinExistence type="inferred from homology"/>
<keyword evidence="8" id="KW-0645">Protease</keyword>
<dbReference type="PANTHER" id="PTHR46986">
    <property type="entry name" value="ENDORIBONUCLEASE YBEY, CHLOROPLASTIC"/>
    <property type="match status" value="1"/>
</dbReference>
<keyword evidence="2 7" id="KW-0540">Nuclease</keyword>
<dbReference type="EMBL" id="AJYA01000016">
    <property type="protein sequence ID" value="EIM77072.1"/>
    <property type="molecule type" value="Genomic_DNA"/>
</dbReference>
<dbReference type="Gene3D" id="3.40.390.30">
    <property type="entry name" value="Metalloproteases ('zincins'), catalytic domain"/>
    <property type="match status" value="1"/>
</dbReference>
<comment type="cofactor">
    <cofactor evidence="7">
        <name>Zn(2+)</name>
        <dbReference type="ChEBI" id="CHEBI:29105"/>
    </cofactor>
    <text evidence="7">Binds 1 zinc ion.</text>
</comment>
<protein>
    <recommendedName>
        <fullName evidence="7">Endoribonuclease YbeY</fullName>
        <ecNumber evidence="7">3.1.-.-</ecNumber>
    </recommendedName>
</protein>
<evidence type="ECO:0000256" key="6">
    <source>
        <dbReference type="ARBA" id="ARBA00022833"/>
    </source>
</evidence>
<evidence type="ECO:0000256" key="4">
    <source>
        <dbReference type="ARBA" id="ARBA00022759"/>
    </source>
</evidence>
<keyword evidence="9" id="KW-1185">Reference proteome</keyword>
<dbReference type="GO" id="GO:0006508">
    <property type="term" value="P:proteolysis"/>
    <property type="evidence" value="ECO:0007669"/>
    <property type="project" value="UniProtKB-KW"/>
</dbReference>
<evidence type="ECO:0000256" key="7">
    <source>
        <dbReference type="HAMAP-Rule" id="MF_00009"/>
    </source>
</evidence>
<evidence type="ECO:0000313" key="8">
    <source>
        <dbReference type="EMBL" id="EIM77072.1"/>
    </source>
</evidence>
<dbReference type="GO" id="GO:0004222">
    <property type="term" value="F:metalloendopeptidase activity"/>
    <property type="evidence" value="ECO:0007669"/>
    <property type="project" value="InterPro"/>
</dbReference>
<dbReference type="GO" id="GO:0004521">
    <property type="term" value="F:RNA endonuclease activity"/>
    <property type="evidence" value="ECO:0007669"/>
    <property type="project" value="UniProtKB-UniRule"/>
</dbReference>
<accession>I5C5H0</accession>
<dbReference type="InterPro" id="IPR002036">
    <property type="entry name" value="YbeY"/>
</dbReference>
<feature type="binding site" evidence="7">
    <location>
        <position position="120"/>
    </location>
    <ligand>
        <name>Zn(2+)</name>
        <dbReference type="ChEBI" id="CHEBI:29105"/>
        <note>catalytic</note>
    </ligand>
</feature>
<keyword evidence="4 7" id="KW-0255">Endonuclease</keyword>
<evidence type="ECO:0000256" key="1">
    <source>
        <dbReference type="ARBA" id="ARBA00010875"/>
    </source>
</evidence>
<keyword evidence="3 7" id="KW-0479">Metal-binding</keyword>
<dbReference type="STRING" id="1189621.A3SI_07119"/>
<organism evidence="8 9">
    <name type="scientific">Nitritalea halalkaliphila LW7</name>
    <dbReference type="NCBI Taxonomy" id="1189621"/>
    <lineage>
        <taxon>Bacteria</taxon>
        <taxon>Pseudomonadati</taxon>
        <taxon>Bacteroidota</taxon>
        <taxon>Cytophagia</taxon>
        <taxon>Cytophagales</taxon>
        <taxon>Cyclobacteriaceae</taxon>
        <taxon>Nitritalea</taxon>
    </lineage>
</organism>
<comment type="caution">
    <text evidence="8">The sequence shown here is derived from an EMBL/GenBank/DDBJ whole genome shotgun (WGS) entry which is preliminary data.</text>
</comment>
<keyword evidence="6 7" id="KW-0862">Zinc</keyword>
<dbReference type="PATRIC" id="fig|1189621.3.peg.1484"/>
<dbReference type="SUPFAM" id="SSF55486">
    <property type="entry name" value="Metalloproteases ('zincins'), catalytic domain"/>
    <property type="match status" value="1"/>
</dbReference>
<sequence length="143" mass="16510">MAISFFVEDVRYDLKPKNTHKKWLRTLAQSKGFTISELSYVFCSDPYLHEMNVNFLNHDTYTDIITFDQSDDPTDKTIEGDIYISVDRVKENAAKLAEPVEVEMRRVLAHGLLHLMGFKDKSEEEARAMRAAEDDAIAQYETI</sequence>
<dbReference type="GO" id="GO:0008270">
    <property type="term" value="F:zinc ion binding"/>
    <property type="evidence" value="ECO:0007669"/>
    <property type="project" value="UniProtKB-UniRule"/>
</dbReference>
<keyword evidence="5 7" id="KW-0378">Hydrolase</keyword>
<gene>
    <name evidence="7" type="primary">ybeY</name>
    <name evidence="8" type="ORF">A3SI_07119</name>
</gene>
<dbReference type="InterPro" id="IPR020549">
    <property type="entry name" value="YbeY_CS"/>
</dbReference>
<dbReference type="AlphaFoldDB" id="I5C5H0"/>
<dbReference type="GO" id="GO:0005737">
    <property type="term" value="C:cytoplasm"/>
    <property type="evidence" value="ECO:0007669"/>
    <property type="project" value="UniProtKB-SubCell"/>
</dbReference>
<evidence type="ECO:0000313" key="9">
    <source>
        <dbReference type="Proteomes" id="UP000005551"/>
    </source>
</evidence>
<evidence type="ECO:0000256" key="2">
    <source>
        <dbReference type="ARBA" id="ARBA00022722"/>
    </source>
</evidence>
<comment type="function">
    <text evidence="7">Single strand-specific metallo-endoribonuclease involved in late-stage 70S ribosome quality control and in maturation of the 3' terminus of the 16S rRNA.</text>
</comment>
<keyword evidence="8" id="KW-0482">Metalloprotease</keyword>
<dbReference type="GO" id="GO:0006364">
    <property type="term" value="P:rRNA processing"/>
    <property type="evidence" value="ECO:0007669"/>
    <property type="project" value="UniProtKB-UniRule"/>
</dbReference>
<keyword evidence="7" id="KW-0690">Ribosome biogenesis</keyword>
<dbReference type="HAMAP" id="MF_00009">
    <property type="entry name" value="Endoribonucl_YbeY"/>
    <property type="match status" value="1"/>
</dbReference>
<name>I5C5H0_9BACT</name>